<comment type="function">
    <text evidence="3">PPIases accelerate the folding of proteins. It catalyzes the cis-trans isomerization of proline imidic peptide bonds in oligopeptides.</text>
</comment>
<dbReference type="AlphaFoldDB" id="A0ABD3RYL1"/>
<dbReference type="Gene3D" id="2.40.100.10">
    <property type="entry name" value="Cyclophilin-like"/>
    <property type="match status" value="1"/>
</dbReference>
<evidence type="ECO:0000313" key="6">
    <source>
        <dbReference type="EMBL" id="KAL3817310.1"/>
    </source>
</evidence>
<keyword evidence="7" id="KW-1185">Reference proteome</keyword>
<feature type="domain" description="PPIase cyclophilin-type" evidence="5">
    <location>
        <begin position="45"/>
        <end position="233"/>
    </location>
</feature>
<comment type="caution">
    <text evidence="6">The sequence shown here is derived from an EMBL/GenBank/DDBJ whole genome shotgun (WGS) entry which is preliminary data.</text>
</comment>
<feature type="signal peptide" evidence="4">
    <location>
        <begin position="1"/>
        <end position="15"/>
    </location>
</feature>
<protein>
    <recommendedName>
        <fullName evidence="3">Peptidyl-prolyl cis-trans isomerase</fullName>
        <shortName evidence="3">PPIase</shortName>
        <ecNumber evidence="3">5.2.1.8</ecNumber>
    </recommendedName>
</protein>
<dbReference type="InterPro" id="IPR002130">
    <property type="entry name" value="Cyclophilin-type_PPIase_dom"/>
</dbReference>
<evidence type="ECO:0000256" key="4">
    <source>
        <dbReference type="SAM" id="SignalP"/>
    </source>
</evidence>
<dbReference type="InterPro" id="IPR020892">
    <property type="entry name" value="Cyclophilin-type_PPIase_CS"/>
</dbReference>
<evidence type="ECO:0000256" key="3">
    <source>
        <dbReference type="RuleBase" id="RU363019"/>
    </source>
</evidence>
<comment type="similarity">
    <text evidence="3">Belongs to the cyclophilin-type PPIase family.</text>
</comment>
<dbReference type="CDD" id="cd01926">
    <property type="entry name" value="cyclophilin_ABH_like"/>
    <property type="match status" value="1"/>
</dbReference>
<dbReference type="GO" id="GO:0003755">
    <property type="term" value="F:peptidyl-prolyl cis-trans isomerase activity"/>
    <property type="evidence" value="ECO:0007669"/>
    <property type="project" value="UniProtKB-UniRule"/>
</dbReference>
<sequence>MKFIMLASLIAPAAAFTRASTSATRYAATRAFSGSSALFANPKVYFDMEVGGKDVGRITFELRADVAPKTAENFRALCTGEKGYGYAGSSFHRVIPQFMCQGGDFTNHNGTGGKSIYGTKVISILALIFFVSQHHHLKLNRSIKYFTIETLQFEDENFVLKHVGKGILSMANAGPNTNGSQFFICTVDTPWLDGAHVVFGKVVDGLEVVDTIEGVGSRSGSTSAPVKIKACGEIKED</sequence>
<reference evidence="6 7" key="1">
    <citation type="submission" date="2024-10" db="EMBL/GenBank/DDBJ databases">
        <title>Updated reference genomes for cyclostephanoid diatoms.</title>
        <authorList>
            <person name="Roberts W.R."/>
            <person name="Alverson A.J."/>
        </authorList>
    </citation>
    <scope>NUCLEOTIDE SEQUENCE [LARGE SCALE GENOMIC DNA]</scope>
    <source>
        <strain evidence="6 7">AJA228-03</strain>
    </source>
</reference>
<dbReference type="Pfam" id="PF00160">
    <property type="entry name" value="Pro_isomerase"/>
    <property type="match status" value="1"/>
</dbReference>
<dbReference type="PROSITE" id="PS50072">
    <property type="entry name" value="CSA_PPIASE_2"/>
    <property type="match status" value="1"/>
</dbReference>
<proteinExistence type="inferred from homology"/>
<dbReference type="PANTHER" id="PTHR11071:SF561">
    <property type="entry name" value="PEPTIDYL-PROLYL CIS-TRANS ISOMERASE D-RELATED"/>
    <property type="match status" value="1"/>
</dbReference>
<feature type="chain" id="PRO_5044817854" description="Peptidyl-prolyl cis-trans isomerase" evidence="4">
    <location>
        <begin position="16"/>
        <end position="237"/>
    </location>
</feature>
<dbReference type="PROSITE" id="PS00170">
    <property type="entry name" value="CSA_PPIASE_1"/>
    <property type="match status" value="1"/>
</dbReference>
<keyword evidence="1 3" id="KW-0697">Rotamase</keyword>
<gene>
    <name evidence="6" type="ORF">ACHAXA_003051</name>
</gene>
<dbReference type="PIRSF" id="PIRSF001467">
    <property type="entry name" value="Peptidylpro_ismrse"/>
    <property type="match status" value="1"/>
</dbReference>
<evidence type="ECO:0000256" key="2">
    <source>
        <dbReference type="ARBA" id="ARBA00023235"/>
    </source>
</evidence>
<dbReference type="PANTHER" id="PTHR11071">
    <property type="entry name" value="PEPTIDYL-PROLYL CIS-TRANS ISOMERASE"/>
    <property type="match status" value="1"/>
</dbReference>
<dbReference type="EMBL" id="JALLPB020000110">
    <property type="protein sequence ID" value="KAL3817310.1"/>
    <property type="molecule type" value="Genomic_DNA"/>
</dbReference>
<comment type="catalytic activity">
    <reaction evidence="3">
        <text>[protein]-peptidylproline (omega=180) = [protein]-peptidylproline (omega=0)</text>
        <dbReference type="Rhea" id="RHEA:16237"/>
        <dbReference type="Rhea" id="RHEA-COMP:10747"/>
        <dbReference type="Rhea" id="RHEA-COMP:10748"/>
        <dbReference type="ChEBI" id="CHEBI:83833"/>
        <dbReference type="ChEBI" id="CHEBI:83834"/>
        <dbReference type="EC" id="5.2.1.8"/>
    </reaction>
</comment>
<evidence type="ECO:0000256" key="1">
    <source>
        <dbReference type="ARBA" id="ARBA00023110"/>
    </source>
</evidence>
<keyword evidence="4" id="KW-0732">Signal</keyword>
<evidence type="ECO:0000313" key="7">
    <source>
        <dbReference type="Proteomes" id="UP001530377"/>
    </source>
</evidence>
<dbReference type="Proteomes" id="UP001530377">
    <property type="component" value="Unassembled WGS sequence"/>
</dbReference>
<dbReference type="InterPro" id="IPR024936">
    <property type="entry name" value="Cyclophilin-type_PPIase"/>
</dbReference>
<organism evidence="6 7">
    <name type="scientific">Cyclostephanos tholiformis</name>
    <dbReference type="NCBI Taxonomy" id="382380"/>
    <lineage>
        <taxon>Eukaryota</taxon>
        <taxon>Sar</taxon>
        <taxon>Stramenopiles</taxon>
        <taxon>Ochrophyta</taxon>
        <taxon>Bacillariophyta</taxon>
        <taxon>Coscinodiscophyceae</taxon>
        <taxon>Thalassiosirophycidae</taxon>
        <taxon>Stephanodiscales</taxon>
        <taxon>Stephanodiscaceae</taxon>
        <taxon>Cyclostephanos</taxon>
    </lineage>
</organism>
<name>A0ABD3RYL1_9STRA</name>
<dbReference type="PRINTS" id="PR00153">
    <property type="entry name" value="CSAPPISMRASE"/>
</dbReference>
<accession>A0ABD3RYL1</accession>
<evidence type="ECO:0000259" key="5">
    <source>
        <dbReference type="PROSITE" id="PS50072"/>
    </source>
</evidence>
<dbReference type="InterPro" id="IPR029000">
    <property type="entry name" value="Cyclophilin-like_dom_sf"/>
</dbReference>
<dbReference type="SUPFAM" id="SSF50891">
    <property type="entry name" value="Cyclophilin-like"/>
    <property type="match status" value="1"/>
</dbReference>
<dbReference type="EC" id="5.2.1.8" evidence="3"/>
<keyword evidence="2 3" id="KW-0413">Isomerase</keyword>